<dbReference type="PANTHER" id="PTHR23510:SF3">
    <property type="entry name" value="MAJOR FACILITATOR SUPERFAMILY DOMAIN-CONTAINING PROTEIN 8"/>
    <property type="match status" value="1"/>
</dbReference>
<feature type="transmembrane region" description="Helical" evidence="7">
    <location>
        <begin position="72"/>
        <end position="91"/>
    </location>
</feature>
<feature type="transmembrane region" description="Helical" evidence="7">
    <location>
        <begin position="1349"/>
        <end position="1367"/>
    </location>
</feature>
<dbReference type="CDD" id="cd17326">
    <property type="entry name" value="MFS_MFSD8"/>
    <property type="match status" value="3"/>
</dbReference>
<dbReference type="PROSITE" id="PS50850">
    <property type="entry name" value="MFS"/>
    <property type="match status" value="1"/>
</dbReference>
<feature type="transmembrane region" description="Helical" evidence="7">
    <location>
        <begin position="36"/>
        <end position="60"/>
    </location>
</feature>
<evidence type="ECO:0000256" key="6">
    <source>
        <dbReference type="SAM" id="MobiDB-lite"/>
    </source>
</evidence>
<feature type="transmembrane region" description="Helical" evidence="7">
    <location>
        <begin position="1287"/>
        <end position="1308"/>
    </location>
</feature>
<feature type="transmembrane region" description="Helical" evidence="7">
    <location>
        <begin position="1215"/>
        <end position="1234"/>
    </location>
</feature>
<dbReference type="STRING" id="451379.A0A0N5AG21"/>
<dbReference type="GO" id="GO:0022857">
    <property type="term" value="F:transmembrane transporter activity"/>
    <property type="evidence" value="ECO:0007669"/>
    <property type="project" value="InterPro"/>
</dbReference>
<dbReference type="GO" id="GO:0012505">
    <property type="term" value="C:endomembrane system"/>
    <property type="evidence" value="ECO:0007669"/>
    <property type="project" value="UniProtKB-SubCell"/>
</dbReference>
<feature type="transmembrane region" description="Helical" evidence="7">
    <location>
        <begin position="326"/>
        <end position="347"/>
    </location>
</feature>
<evidence type="ECO:0000256" key="2">
    <source>
        <dbReference type="ARBA" id="ARBA00022448"/>
    </source>
</evidence>
<sequence length="1462" mass="163490">MFVSRMTKTETSEPKAKESQKDDNEYLHGKTPWPSLLLSFVLLILNGVLFSIYMTSAWPYLEMLDHTAHLDFFGYIVAAYSFGQMISSWLFGYWNQKTLSTRYPAICGLILAAIGNIIYGLLPKFSSNHKWYMLVARLLTGGGSGTLSIIRSYCAMASTPKDRTRAVSLATGSFVLGISIGPTIQSLFIPLGSGKIKILSIDITEYTTPAFVMVLVCIIGIVLLSTCFTERYAGIISDNDRQNPFMVIPKFDRIGAYSLIYISFVMQTVATSLETLSTPFAIALYDWNDDDALFHNGIFQTCSSAVDVLNYFVISFTKVQKVEKRLLLFFGLCFFTLYQLVTVPWPFYNGPLNYIKLAENSTVEDTAIYGGCSRSYTWCEHTTRVPLIAYAFCYIAVLGLGFPYISAPTGILFSEVLGPRRQGMMQGIFAFFGSLARCITPLMQTYLFEHFGYLYPNLVNLILLSIAIFLLVAFRRRLVPLKMSPKTGKATPYKLGTSLTHKICEGKEKSAWGSLIFCFILLTLNGLQFSIYMTSAWPYLISLDSKADLSFFGWIMSAYSCGQMFSCCFFGWWSQKTSSMKYPAVCGLCFTGFGNFLYGLLPIISEHQKWYMLIARLLTGWGTGTLSLIRSYCAMASTTNDRARVVSIGMGCFTLGISVGPTVQAFFVPLGVAGTKFCALTINMYTAAAFLMVFISVVSIVILLTCFQETYVGILPDNLFSDTFVVVPKFDRAAAFSCIFFCFVLQMVSTGLEVISTPLTVSMYNWTNEEAVFYNGILHSFASALDITNYVALSFTKLAKMDMRRLWLFGALCLFLYQLFVLPWPFYSGPLDYIKFAPNSTFENVSYSGGCFREFTWCSSTSRVPFVIYAAGYVTGIGFGFPYYFAPTGIIFSEVLGPRKQGMMQGLFAFFGSSARCITPLFQTYLFKNSGYLFPNLIHLTLLTVAFTLLGTFYRRLVPLKLVPNTGVATKYKDGIFYHLSKSSDDLESKKTPWFSISICLLLQTLNGIQFSVYLTSLWPYLTTLNPNANLGIFGWIVSAYSVGQLVSSFLFGLWNQKTMSATKPAICGLSFAAFGNLIYATLPLIPGQHAWFMLAARMFAGVGNGTLSVFRSYCAMACNQKDRAKIMPLGSGCFVLGLSIGPTIQALYIPLGVDGFRISAIVVNMYTAPAFTMVIVSMTSIFILTFVFQETYSGIISKDKKNDSHVVIPKFDKAAAMVCLYLYFVVQTSSMSMEIISTPYTVALYNWKNEEALFYNGILQLIACIVNVGNYVLISFTKIRLMDRRLVQLFGFAFFVTYYLINIPWPFYEGPLDYIELAPNSTVEDTTYSGGCRRAFTWCATSTRVPQFLYFASYILVLSFGMPYVVGPNAINYSEILGPRKQGLMMGLYTFAGSFARSITPLIQSFLFERVGYLYTSLVNLIILSLALCLLFFTRRRLVPLRLKPEVGVATAYKLGTFYRL</sequence>
<dbReference type="WBParaSite" id="SMUV_0000324801-mRNA-1">
    <property type="protein sequence ID" value="SMUV_0000324801-mRNA-1"/>
    <property type="gene ID" value="SMUV_0000324801"/>
</dbReference>
<evidence type="ECO:0000256" key="7">
    <source>
        <dbReference type="SAM" id="Phobius"/>
    </source>
</evidence>
<feature type="transmembrane region" description="Helical" evidence="7">
    <location>
        <begin position="585"/>
        <end position="604"/>
    </location>
</feature>
<feature type="transmembrane region" description="Helical" evidence="7">
    <location>
        <begin position="933"/>
        <end position="954"/>
    </location>
</feature>
<feature type="domain" description="Major facilitator superfamily (MFS) profile" evidence="8">
    <location>
        <begin position="35"/>
        <end position="477"/>
    </location>
</feature>
<feature type="transmembrane region" description="Helical" evidence="7">
    <location>
        <begin position="1067"/>
        <end position="1086"/>
    </location>
</feature>
<feature type="transmembrane region" description="Helical" evidence="7">
    <location>
        <begin position="134"/>
        <end position="154"/>
    </location>
</feature>
<feature type="region of interest" description="Disordered" evidence="6">
    <location>
        <begin position="1"/>
        <end position="26"/>
    </location>
</feature>
<accession>A0A0N5AG21</accession>
<feature type="compositionally biased region" description="Basic and acidic residues" evidence="6">
    <location>
        <begin position="7"/>
        <end position="26"/>
    </location>
</feature>
<feature type="transmembrane region" description="Helical" evidence="7">
    <location>
        <begin position="1033"/>
        <end position="1055"/>
    </location>
</feature>
<evidence type="ECO:0000256" key="3">
    <source>
        <dbReference type="ARBA" id="ARBA00022692"/>
    </source>
</evidence>
<keyword evidence="5 7" id="KW-0472">Membrane</keyword>
<proteinExistence type="predicted"/>
<feature type="transmembrane region" description="Helical" evidence="7">
    <location>
        <begin position="293"/>
        <end position="314"/>
    </location>
</feature>
<feature type="transmembrane region" description="Helical" evidence="7">
    <location>
        <begin position="1414"/>
        <end position="1435"/>
    </location>
</feature>
<feature type="transmembrane region" description="Helical" evidence="7">
    <location>
        <begin position="103"/>
        <end position="122"/>
    </location>
</feature>
<name>A0A0N5AG21_9BILA</name>
<feature type="transmembrane region" description="Helical" evidence="7">
    <location>
        <begin position="511"/>
        <end position="531"/>
    </location>
</feature>
<feature type="transmembrane region" description="Helical" evidence="7">
    <location>
        <begin position="166"/>
        <end position="189"/>
    </location>
</feature>
<dbReference type="InterPro" id="IPR051068">
    <property type="entry name" value="MFS_Domain-Containing_Protein"/>
</dbReference>
<dbReference type="Pfam" id="PF07690">
    <property type="entry name" value="MFS_1"/>
    <property type="match status" value="3"/>
</dbReference>
<keyword evidence="3 7" id="KW-0812">Transmembrane</keyword>
<dbReference type="InterPro" id="IPR020846">
    <property type="entry name" value="MFS_dom"/>
</dbReference>
<feature type="transmembrane region" description="Helical" evidence="7">
    <location>
        <begin position="209"/>
        <end position="233"/>
    </location>
</feature>
<feature type="transmembrane region" description="Helical" evidence="7">
    <location>
        <begin position="610"/>
        <end position="633"/>
    </location>
</feature>
<evidence type="ECO:0000313" key="10">
    <source>
        <dbReference type="WBParaSite" id="SMUV_0000324801-mRNA-1"/>
    </source>
</evidence>
<feature type="transmembrane region" description="Helical" evidence="7">
    <location>
        <begin position="772"/>
        <end position="793"/>
    </location>
</feature>
<feature type="transmembrane region" description="Helical" evidence="7">
    <location>
        <begin position="254"/>
        <end position="273"/>
    </location>
</feature>
<evidence type="ECO:0000256" key="4">
    <source>
        <dbReference type="ARBA" id="ARBA00022989"/>
    </source>
</evidence>
<feature type="transmembrane region" description="Helical" evidence="7">
    <location>
        <begin position="645"/>
        <end position="667"/>
    </location>
</feature>
<reference evidence="10" key="1">
    <citation type="submission" date="2017-02" db="UniProtKB">
        <authorList>
            <consortium name="WormBaseParasite"/>
        </authorList>
    </citation>
    <scope>IDENTIFICATION</scope>
</reference>
<feature type="transmembrane region" description="Helical" evidence="7">
    <location>
        <begin position="733"/>
        <end position="752"/>
    </location>
</feature>
<dbReference type="GO" id="GO:0005765">
    <property type="term" value="C:lysosomal membrane"/>
    <property type="evidence" value="ECO:0007669"/>
    <property type="project" value="TreeGrafter"/>
</dbReference>
<feature type="transmembrane region" description="Helical" evidence="7">
    <location>
        <begin position="907"/>
        <end position="927"/>
    </location>
</feature>
<dbReference type="SUPFAM" id="SSF103473">
    <property type="entry name" value="MFS general substrate transporter"/>
    <property type="match status" value="3"/>
</dbReference>
<keyword evidence="4 7" id="KW-1133">Transmembrane helix</keyword>
<feature type="transmembrane region" description="Helical" evidence="7">
    <location>
        <begin position="994"/>
        <end position="1013"/>
    </location>
</feature>
<feature type="transmembrane region" description="Helical" evidence="7">
    <location>
        <begin position="1127"/>
        <end position="1149"/>
    </location>
</feature>
<feature type="transmembrane region" description="Helical" evidence="7">
    <location>
        <begin position="551"/>
        <end position="573"/>
    </location>
</feature>
<evidence type="ECO:0000256" key="1">
    <source>
        <dbReference type="ARBA" id="ARBA00004127"/>
    </source>
</evidence>
<feature type="transmembrane region" description="Helical" evidence="7">
    <location>
        <begin position="805"/>
        <end position="826"/>
    </location>
</feature>
<dbReference type="Gene3D" id="1.20.1250.20">
    <property type="entry name" value="MFS general substrate transporter like domains"/>
    <property type="match status" value="3"/>
</dbReference>
<feature type="transmembrane region" description="Helical" evidence="7">
    <location>
        <begin position="866"/>
        <end position="886"/>
    </location>
</feature>
<keyword evidence="9" id="KW-1185">Reference proteome</keyword>
<feature type="transmembrane region" description="Helical" evidence="7">
    <location>
        <begin position="428"/>
        <end position="447"/>
    </location>
</feature>
<keyword evidence="2" id="KW-0813">Transport</keyword>
<feature type="transmembrane region" description="Helical" evidence="7">
    <location>
        <begin position="1092"/>
        <end position="1115"/>
    </location>
</feature>
<feature type="transmembrane region" description="Helical" evidence="7">
    <location>
        <begin position="453"/>
        <end position="474"/>
    </location>
</feature>
<organism evidence="9 10">
    <name type="scientific">Syphacia muris</name>
    <dbReference type="NCBI Taxonomy" id="451379"/>
    <lineage>
        <taxon>Eukaryota</taxon>
        <taxon>Metazoa</taxon>
        <taxon>Ecdysozoa</taxon>
        <taxon>Nematoda</taxon>
        <taxon>Chromadorea</taxon>
        <taxon>Rhabditida</taxon>
        <taxon>Spirurina</taxon>
        <taxon>Oxyuridomorpha</taxon>
        <taxon>Oxyuroidea</taxon>
        <taxon>Oxyuridae</taxon>
        <taxon>Syphacia</taxon>
    </lineage>
</organism>
<feature type="transmembrane region" description="Helical" evidence="7">
    <location>
        <begin position="1388"/>
        <end position="1408"/>
    </location>
</feature>
<feature type="transmembrane region" description="Helical" evidence="7">
    <location>
        <begin position="1169"/>
        <end position="1189"/>
    </location>
</feature>
<feature type="transmembrane region" description="Helical" evidence="7">
    <location>
        <begin position="387"/>
        <end position="407"/>
    </location>
</feature>
<protein>
    <submittedName>
        <fullName evidence="10">MFS domain-containing protein</fullName>
    </submittedName>
</protein>
<evidence type="ECO:0000256" key="5">
    <source>
        <dbReference type="ARBA" id="ARBA00023136"/>
    </source>
</evidence>
<dbReference type="Proteomes" id="UP000046393">
    <property type="component" value="Unplaced"/>
</dbReference>
<evidence type="ECO:0000313" key="9">
    <source>
        <dbReference type="Proteomes" id="UP000046393"/>
    </source>
</evidence>
<comment type="subcellular location">
    <subcellularLocation>
        <location evidence="1">Endomembrane system</location>
        <topology evidence="1">Multi-pass membrane protein</topology>
    </subcellularLocation>
</comment>
<dbReference type="InterPro" id="IPR036259">
    <property type="entry name" value="MFS_trans_sf"/>
</dbReference>
<dbReference type="InterPro" id="IPR011701">
    <property type="entry name" value="MFS"/>
</dbReference>
<dbReference type="PANTHER" id="PTHR23510">
    <property type="entry name" value="INNER MEMBRANE TRANSPORT PROTEIN YAJR"/>
    <property type="match status" value="1"/>
</dbReference>
<evidence type="ECO:0000259" key="8">
    <source>
        <dbReference type="PROSITE" id="PS50850"/>
    </source>
</evidence>
<feature type="transmembrane region" description="Helical" evidence="7">
    <location>
        <begin position="1254"/>
        <end position="1275"/>
    </location>
</feature>
<feature type="transmembrane region" description="Helical" evidence="7">
    <location>
        <begin position="687"/>
        <end position="712"/>
    </location>
</feature>